<dbReference type="EC" id="2.7.8.37" evidence="1"/>
<dbReference type="NCBIfam" id="TIGR03293">
    <property type="entry name" value="PhnG_redo"/>
    <property type="match status" value="1"/>
</dbReference>
<gene>
    <name evidence="1" type="ORF">QO005_002210</name>
</gene>
<reference evidence="1 2" key="1">
    <citation type="submission" date="2023-07" db="EMBL/GenBank/DDBJ databases">
        <title>Genomic Encyclopedia of Type Strains, Phase IV (KMG-IV): sequencing the most valuable type-strain genomes for metagenomic binning, comparative biology and taxonomic classification.</title>
        <authorList>
            <person name="Goeker M."/>
        </authorList>
    </citation>
    <scope>NUCLEOTIDE SEQUENCE [LARGE SCALE GENOMIC DNA]</scope>
    <source>
        <strain evidence="1 2">DSM 100301</strain>
    </source>
</reference>
<keyword evidence="2" id="KW-1185">Reference proteome</keyword>
<protein>
    <submittedName>
        <fullName evidence="1">Alpha-D-ribose 1-methylphosphonate 5-triphosphate synthase subunit PhnG</fullName>
        <ecNumber evidence="1">2.7.8.37</ecNumber>
    </submittedName>
</protein>
<proteinExistence type="predicted"/>
<dbReference type="InterPro" id="IPR009609">
    <property type="entry name" value="Phosphonate_metab_PhnG"/>
</dbReference>
<keyword evidence="1" id="KW-0808">Transferase</keyword>
<accession>A0ABU0IEI4</accession>
<dbReference type="Pfam" id="PF06754">
    <property type="entry name" value="PhnG"/>
    <property type="match status" value="1"/>
</dbReference>
<dbReference type="GO" id="GO:0061693">
    <property type="term" value="F:alpha-D-ribose 1-methylphosphonate 5-triphosphate synthase activity"/>
    <property type="evidence" value="ECO:0007669"/>
    <property type="project" value="UniProtKB-EC"/>
</dbReference>
<organism evidence="1 2">
    <name type="scientific">Rhizobium paknamense</name>
    <dbReference type="NCBI Taxonomy" id="1206817"/>
    <lineage>
        <taxon>Bacteria</taxon>
        <taxon>Pseudomonadati</taxon>
        <taxon>Pseudomonadota</taxon>
        <taxon>Alphaproteobacteria</taxon>
        <taxon>Hyphomicrobiales</taxon>
        <taxon>Rhizobiaceae</taxon>
        <taxon>Rhizobium/Agrobacterium group</taxon>
        <taxon>Rhizobium</taxon>
    </lineage>
</organism>
<name>A0ABU0IEI4_9HYPH</name>
<sequence length="154" mass="16753">MDAAPASPGAPPRKRLLDLLARATGEELRNFLSSLGDLPDYSLLRRPETGLIMVRGRMGGGGSPFNLGEATVSRATLRLANGFIGHGYRLGTDRRAAECAALIDALWQTESLRQQVEDRLLSPLEARLKTEAARLAEETAATKVEFFTMVRGED</sequence>
<evidence type="ECO:0000313" key="1">
    <source>
        <dbReference type="EMBL" id="MDQ0455870.1"/>
    </source>
</evidence>
<evidence type="ECO:0000313" key="2">
    <source>
        <dbReference type="Proteomes" id="UP001235269"/>
    </source>
</evidence>
<dbReference type="RefSeq" id="WP_307158057.1">
    <property type="nucleotide sequence ID" value="NZ_JAUSWH010000005.1"/>
</dbReference>
<comment type="caution">
    <text evidence="1">The sequence shown here is derived from an EMBL/GenBank/DDBJ whole genome shotgun (WGS) entry which is preliminary data.</text>
</comment>
<dbReference type="EMBL" id="JAUSWH010000005">
    <property type="protein sequence ID" value="MDQ0455870.1"/>
    <property type="molecule type" value="Genomic_DNA"/>
</dbReference>
<dbReference type="Proteomes" id="UP001235269">
    <property type="component" value="Unassembled WGS sequence"/>
</dbReference>